<dbReference type="Gene3D" id="1.10.3720.10">
    <property type="entry name" value="MetI-like"/>
    <property type="match status" value="1"/>
</dbReference>
<dbReference type="RefSeq" id="WP_166178065.1">
    <property type="nucleotide sequence ID" value="NZ_CP045119.1"/>
</dbReference>
<evidence type="ECO:0000256" key="3">
    <source>
        <dbReference type="ARBA" id="ARBA00022475"/>
    </source>
</evidence>
<keyword evidence="5 7" id="KW-1133">Transmembrane helix</keyword>
<evidence type="ECO:0000256" key="2">
    <source>
        <dbReference type="ARBA" id="ARBA00022448"/>
    </source>
</evidence>
<dbReference type="AlphaFoldDB" id="A0A6G8QD23"/>
<dbReference type="SUPFAM" id="SSF161098">
    <property type="entry name" value="MetI-like"/>
    <property type="match status" value="1"/>
</dbReference>
<accession>A0A6G8QD23</accession>
<evidence type="ECO:0000256" key="7">
    <source>
        <dbReference type="RuleBase" id="RU363032"/>
    </source>
</evidence>
<evidence type="ECO:0000259" key="8">
    <source>
        <dbReference type="PROSITE" id="PS50928"/>
    </source>
</evidence>
<dbReference type="InterPro" id="IPR035906">
    <property type="entry name" value="MetI-like_sf"/>
</dbReference>
<keyword evidence="10" id="KW-1185">Reference proteome</keyword>
<keyword evidence="2 7" id="KW-0813">Transport</keyword>
<evidence type="ECO:0000313" key="10">
    <source>
        <dbReference type="Proteomes" id="UP000501452"/>
    </source>
</evidence>
<comment type="similarity">
    <text evidence="7">Belongs to the binding-protein-dependent transport system permease family.</text>
</comment>
<dbReference type="Pfam" id="PF00528">
    <property type="entry name" value="BPD_transp_1"/>
    <property type="match status" value="1"/>
</dbReference>
<evidence type="ECO:0000256" key="1">
    <source>
        <dbReference type="ARBA" id="ARBA00004651"/>
    </source>
</evidence>
<feature type="transmembrane region" description="Helical" evidence="7">
    <location>
        <begin position="89"/>
        <end position="110"/>
    </location>
</feature>
<proteinExistence type="inferred from homology"/>
<keyword evidence="6 7" id="KW-0472">Membrane</keyword>
<dbReference type="PROSITE" id="PS50928">
    <property type="entry name" value="ABC_TM1"/>
    <property type="match status" value="1"/>
</dbReference>
<feature type="domain" description="ABC transmembrane type-1" evidence="8">
    <location>
        <begin position="85"/>
        <end position="274"/>
    </location>
</feature>
<feature type="transmembrane region" description="Helical" evidence="7">
    <location>
        <begin position="253"/>
        <end position="274"/>
    </location>
</feature>
<feature type="transmembrane region" description="Helical" evidence="7">
    <location>
        <begin position="122"/>
        <end position="144"/>
    </location>
</feature>
<evidence type="ECO:0000256" key="6">
    <source>
        <dbReference type="ARBA" id="ARBA00023136"/>
    </source>
</evidence>
<reference evidence="9 10" key="1">
    <citation type="submission" date="2019-10" db="EMBL/GenBank/DDBJ databases">
        <title>Rubrobacter sp nov SCSIO 52090 isolated from a deep-sea sediment in the South China Sea.</title>
        <authorList>
            <person name="Chen R.W."/>
        </authorList>
    </citation>
    <scope>NUCLEOTIDE SEQUENCE [LARGE SCALE GENOMIC DNA]</scope>
    <source>
        <strain evidence="9 10">SCSIO 52909</strain>
    </source>
</reference>
<dbReference type="KEGG" id="rub:GBA63_17020"/>
<gene>
    <name evidence="9" type="ORF">GBA63_17020</name>
</gene>
<evidence type="ECO:0000313" key="9">
    <source>
        <dbReference type="EMBL" id="QIN84157.1"/>
    </source>
</evidence>
<sequence>MNLLDTVFKGGRSPSSVTRNYWPILIYATLCAMAFLTLVPIVWMVLTAFKSAPEVAANPPTWWPREWHPENFVAAWNFAPFGRYLMNSMVMVGGITILQTVTSALAAYAFARLKFRGRDLLFLLYLGTLMIPPQVTVIPQFILIKELGWVDTYQGLIIPQAFTAFGVFLLRQFFLTIPRELEDAARIDGATRFGCFWRIILPLSGPAMATLAVFAFLFHWNNLLWPLVVSNSDATVPIVVGLRNFQGQYGTDWNLLMAAAAIATIPTVIVYLLAQRWFVRGITMSGFGGR</sequence>
<organism evidence="9 10">
    <name type="scientific">Rubrobacter tropicus</name>
    <dbReference type="NCBI Taxonomy" id="2653851"/>
    <lineage>
        <taxon>Bacteria</taxon>
        <taxon>Bacillati</taxon>
        <taxon>Actinomycetota</taxon>
        <taxon>Rubrobacteria</taxon>
        <taxon>Rubrobacterales</taxon>
        <taxon>Rubrobacteraceae</taxon>
        <taxon>Rubrobacter</taxon>
    </lineage>
</organism>
<dbReference type="InterPro" id="IPR000515">
    <property type="entry name" value="MetI-like"/>
</dbReference>
<dbReference type="CDD" id="cd06261">
    <property type="entry name" value="TM_PBP2"/>
    <property type="match status" value="1"/>
</dbReference>
<keyword evidence="4 7" id="KW-0812">Transmembrane</keyword>
<feature type="transmembrane region" description="Helical" evidence="7">
    <location>
        <begin position="21"/>
        <end position="46"/>
    </location>
</feature>
<dbReference type="PANTHER" id="PTHR43744:SF12">
    <property type="entry name" value="ABC TRANSPORTER PERMEASE PROTEIN MG189-RELATED"/>
    <property type="match status" value="1"/>
</dbReference>
<protein>
    <submittedName>
        <fullName evidence="9">ABC transporter permease subunit</fullName>
    </submittedName>
</protein>
<name>A0A6G8QD23_9ACTN</name>
<dbReference type="Proteomes" id="UP000501452">
    <property type="component" value="Chromosome"/>
</dbReference>
<dbReference type="GO" id="GO:0055085">
    <property type="term" value="P:transmembrane transport"/>
    <property type="evidence" value="ECO:0007669"/>
    <property type="project" value="InterPro"/>
</dbReference>
<evidence type="ECO:0000256" key="4">
    <source>
        <dbReference type="ARBA" id="ARBA00022692"/>
    </source>
</evidence>
<keyword evidence="3" id="KW-1003">Cell membrane</keyword>
<feature type="transmembrane region" description="Helical" evidence="7">
    <location>
        <begin position="195"/>
        <end position="220"/>
    </location>
</feature>
<dbReference type="EMBL" id="CP045119">
    <property type="protein sequence ID" value="QIN84157.1"/>
    <property type="molecule type" value="Genomic_DNA"/>
</dbReference>
<evidence type="ECO:0000256" key="5">
    <source>
        <dbReference type="ARBA" id="ARBA00022989"/>
    </source>
</evidence>
<dbReference type="GO" id="GO:0005886">
    <property type="term" value="C:plasma membrane"/>
    <property type="evidence" value="ECO:0007669"/>
    <property type="project" value="UniProtKB-SubCell"/>
</dbReference>
<dbReference type="PANTHER" id="PTHR43744">
    <property type="entry name" value="ABC TRANSPORTER PERMEASE PROTEIN MG189-RELATED-RELATED"/>
    <property type="match status" value="1"/>
</dbReference>
<comment type="subcellular location">
    <subcellularLocation>
        <location evidence="1 7">Cell membrane</location>
        <topology evidence="1 7">Multi-pass membrane protein</topology>
    </subcellularLocation>
</comment>
<feature type="transmembrane region" description="Helical" evidence="7">
    <location>
        <begin position="156"/>
        <end position="174"/>
    </location>
</feature>